<evidence type="ECO:0000256" key="4">
    <source>
        <dbReference type="ARBA" id="ARBA00016902"/>
    </source>
</evidence>
<evidence type="ECO:0000313" key="17">
    <source>
        <dbReference type="Proteomes" id="UP000050417"/>
    </source>
</evidence>
<dbReference type="STRING" id="1134406.ADN00_14830"/>
<dbReference type="OrthoDB" id="9767721at2"/>
<dbReference type="InterPro" id="IPR037041">
    <property type="entry name" value="Trigger_fac_C_sf"/>
</dbReference>
<dbReference type="Pfam" id="PF05697">
    <property type="entry name" value="Trigger_N"/>
    <property type="match status" value="1"/>
</dbReference>
<evidence type="ECO:0000259" key="13">
    <source>
        <dbReference type="Pfam" id="PF00254"/>
    </source>
</evidence>
<evidence type="ECO:0000256" key="10">
    <source>
        <dbReference type="ARBA" id="ARBA00029986"/>
    </source>
</evidence>
<dbReference type="InterPro" id="IPR001179">
    <property type="entry name" value="PPIase_FKBP_dom"/>
</dbReference>
<dbReference type="Gene3D" id="3.10.50.40">
    <property type="match status" value="1"/>
</dbReference>
<dbReference type="InterPro" id="IPR027304">
    <property type="entry name" value="Trigger_fact/SurA_dom_sf"/>
</dbReference>
<dbReference type="GO" id="GO:0043022">
    <property type="term" value="F:ribosome binding"/>
    <property type="evidence" value="ECO:0007669"/>
    <property type="project" value="TreeGrafter"/>
</dbReference>
<comment type="similarity">
    <text evidence="2 11">Belongs to the FKBP-type PPIase family. Tig subfamily.</text>
</comment>
<keyword evidence="8 11" id="KW-0413">Isomerase</keyword>
<dbReference type="Pfam" id="PF05698">
    <property type="entry name" value="Trigger_C"/>
    <property type="match status" value="1"/>
</dbReference>
<evidence type="ECO:0000256" key="3">
    <source>
        <dbReference type="ARBA" id="ARBA00013194"/>
    </source>
</evidence>
<dbReference type="NCBIfam" id="TIGR00115">
    <property type="entry name" value="tig"/>
    <property type="match status" value="1"/>
</dbReference>
<dbReference type="PIRSF" id="PIRSF003095">
    <property type="entry name" value="Trigger_factor"/>
    <property type="match status" value="1"/>
</dbReference>
<name>A0A0N8GLP4_9CHLR</name>
<evidence type="ECO:0000256" key="7">
    <source>
        <dbReference type="ARBA" id="ARBA00023186"/>
    </source>
</evidence>
<organism evidence="16 17">
    <name type="scientific">Ornatilinea apprima</name>
    <dbReference type="NCBI Taxonomy" id="1134406"/>
    <lineage>
        <taxon>Bacteria</taxon>
        <taxon>Bacillati</taxon>
        <taxon>Chloroflexota</taxon>
        <taxon>Anaerolineae</taxon>
        <taxon>Anaerolineales</taxon>
        <taxon>Anaerolineaceae</taxon>
        <taxon>Ornatilinea</taxon>
    </lineage>
</organism>
<comment type="catalytic activity">
    <reaction evidence="1 11">
        <text>[protein]-peptidylproline (omega=180) = [protein]-peptidylproline (omega=0)</text>
        <dbReference type="Rhea" id="RHEA:16237"/>
        <dbReference type="Rhea" id="RHEA-COMP:10747"/>
        <dbReference type="Rhea" id="RHEA-COMP:10748"/>
        <dbReference type="ChEBI" id="CHEBI:83833"/>
        <dbReference type="ChEBI" id="CHEBI:83834"/>
        <dbReference type="EC" id="5.2.1.8"/>
    </reaction>
</comment>
<dbReference type="InterPro" id="IPR046357">
    <property type="entry name" value="PPIase_dom_sf"/>
</dbReference>
<dbReference type="AlphaFoldDB" id="A0A0N8GLP4"/>
<dbReference type="InterPro" id="IPR005215">
    <property type="entry name" value="Trig_fac"/>
</dbReference>
<dbReference type="InterPro" id="IPR008880">
    <property type="entry name" value="Trigger_fac_C"/>
</dbReference>
<dbReference type="Pfam" id="PF00254">
    <property type="entry name" value="FKBP_C"/>
    <property type="match status" value="1"/>
</dbReference>
<feature type="domain" description="Trigger factor C-terminal" evidence="15">
    <location>
        <begin position="269"/>
        <end position="394"/>
    </location>
</feature>
<dbReference type="GO" id="GO:0043335">
    <property type="term" value="P:protein unfolding"/>
    <property type="evidence" value="ECO:0007669"/>
    <property type="project" value="TreeGrafter"/>
</dbReference>
<dbReference type="EC" id="5.2.1.8" evidence="3 11"/>
<evidence type="ECO:0000259" key="15">
    <source>
        <dbReference type="Pfam" id="PF05698"/>
    </source>
</evidence>
<proteinExistence type="inferred from homology"/>
<evidence type="ECO:0000256" key="2">
    <source>
        <dbReference type="ARBA" id="ARBA00005464"/>
    </source>
</evidence>
<dbReference type="GO" id="GO:0005737">
    <property type="term" value="C:cytoplasm"/>
    <property type="evidence" value="ECO:0007669"/>
    <property type="project" value="UniProtKB-SubCell"/>
</dbReference>
<feature type="domain" description="PPIase FKBP-type" evidence="13">
    <location>
        <begin position="155"/>
        <end position="241"/>
    </location>
</feature>
<accession>A0A0N8GLP4</accession>
<evidence type="ECO:0000256" key="1">
    <source>
        <dbReference type="ARBA" id="ARBA00000971"/>
    </source>
</evidence>
<evidence type="ECO:0000256" key="11">
    <source>
        <dbReference type="HAMAP-Rule" id="MF_00303"/>
    </source>
</evidence>
<comment type="function">
    <text evidence="11">Involved in protein export. Acts as a chaperone by maintaining the newly synthesized protein in an open conformation. Functions as a peptidyl-prolyl cis-trans isomerase.</text>
</comment>
<keyword evidence="17" id="KW-1185">Reference proteome</keyword>
<comment type="domain">
    <text evidence="11">Consists of 3 domains; the N-terminus binds the ribosome, the middle domain has PPIase activity, while the C-terminus has intrinsic chaperone activity on its own.</text>
</comment>
<dbReference type="Gene3D" id="3.30.70.1050">
    <property type="entry name" value="Trigger factor ribosome-binding domain"/>
    <property type="match status" value="1"/>
</dbReference>
<dbReference type="GO" id="GO:0003755">
    <property type="term" value="F:peptidyl-prolyl cis-trans isomerase activity"/>
    <property type="evidence" value="ECO:0007669"/>
    <property type="project" value="UniProtKB-UniRule"/>
</dbReference>
<dbReference type="RefSeq" id="WP_075063814.1">
    <property type="nucleotide sequence ID" value="NZ_LGCL01000036.1"/>
</dbReference>
<protein>
    <recommendedName>
        <fullName evidence="4 11">Trigger factor</fullName>
        <shortName evidence="11">TF</shortName>
        <ecNumber evidence="3 11">5.2.1.8</ecNumber>
    </recommendedName>
    <alternativeName>
        <fullName evidence="10 11">PPIase</fullName>
    </alternativeName>
</protein>
<keyword evidence="5 11" id="KW-0132">Cell division</keyword>
<dbReference type="PANTHER" id="PTHR30560:SF3">
    <property type="entry name" value="TRIGGER FACTOR-LIKE PROTEIN TIG, CHLOROPLASTIC"/>
    <property type="match status" value="1"/>
</dbReference>
<dbReference type="Proteomes" id="UP000050417">
    <property type="component" value="Unassembled WGS sequence"/>
</dbReference>
<comment type="caution">
    <text evidence="16">The sequence shown here is derived from an EMBL/GenBank/DDBJ whole genome shotgun (WGS) entry which is preliminary data.</text>
</comment>
<dbReference type="GO" id="GO:0051083">
    <property type="term" value="P:'de novo' cotranslational protein folding"/>
    <property type="evidence" value="ECO:0007669"/>
    <property type="project" value="TreeGrafter"/>
</dbReference>
<evidence type="ECO:0000256" key="5">
    <source>
        <dbReference type="ARBA" id="ARBA00022618"/>
    </source>
</evidence>
<dbReference type="HAMAP" id="MF_00303">
    <property type="entry name" value="Trigger_factor_Tig"/>
    <property type="match status" value="1"/>
</dbReference>
<reference evidence="16 17" key="1">
    <citation type="submission" date="2015-07" db="EMBL/GenBank/DDBJ databases">
        <title>Genome sequence of Ornatilinea apprima DSM 23815.</title>
        <authorList>
            <person name="Hemp J."/>
            <person name="Ward L.M."/>
            <person name="Pace L.A."/>
            <person name="Fischer W.W."/>
        </authorList>
    </citation>
    <scope>NUCLEOTIDE SEQUENCE [LARGE SCALE GENOMIC DNA]</scope>
    <source>
        <strain evidence="16 17">P3M-1</strain>
    </source>
</reference>
<keyword evidence="6 11" id="KW-0697">Rotamase</keyword>
<comment type="subcellular location">
    <subcellularLocation>
        <location evidence="11">Cytoplasm</location>
    </subcellularLocation>
    <text evidence="11">About half TF is bound to the ribosome near the polypeptide exit tunnel while the other half is free in the cytoplasm.</text>
</comment>
<evidence type="ECO:0000256" key="8">
    <source>
        <dbReference type="ARBA" id="ARBA00023235"/>
    </source>
</evidence>
<dbReference type="InterPro" id="IPR008881">
    <property type="entry name" value="Trigger_fac_ribosome-bd_bac"/>
</dbReference>
<dbReference type="GO" id="GO:0044183">
    <property type="term" value="F:protein folding chaperone"/>
    <property type="evidence" value="ECO:0007669"/>
    <property type="project" value="TreeGrafter"/>
</dbReference>
<evidence type="ECO:0000256" key="6">
    <source>
        <dbReference type="ARBA" id="ARBA00023110"/>
    </source>
</evidence>
<keyword evidence="9 11" id="KW-0131">Cell cycle</keyword>
<dbReference type="PANTHER" id="PTHR30560">
    <property type="entry name" value="TRIGGER FACTOR CHAPERONE AND PEPTIDYL-PROLYL CIS/TRANS ISOMERASE"/>
    <property type="match status" value="1"/>
</dbReference>
<dbReference type="SUPFAM" id="SSF102735">
    <property type="entry name" value="Trigger factor ribosome-binding domain"/>
    <property type="match status" value="1"/>
</dbReference>
<sequence length="471" mass="53733">MKIEKEFRDDQQVLLTAELDSEVLEQFKRRAARNISKQAKISGFRPGKAPYEVVLRLYGEQAIEQEAIELIVEEYYPRFLDEAALEPSAPGTLQEIVSINPPKFNFLIPLKPSVELCDYRSIRKEYNLEAVTDDDVNKVIENLRQNYAESEPVDRPAQEGDLVFVKITGKLVDAAEDEAPVFNETPAELIVGGNETRPDNWPYDGFTKELVGMAEGQEKVVHYTYPEDFASDRLKGKAIDFTIQVQSVKVLNLPEVNEEFVKNLGEFDSVDALKTEIRTQMEADRQQQYDQDFMADLLDQTIVKNSTVKYPPQLLDHEIEHVLESIKQDLAQNNLDLDTYLKIRQSDKEKFIEEEVKPAARLRLERSLVLEQIAEQEKVELDPDEVKTAVARTLFEMQSMPDYSKYKKGKAFQDLASAVTMDTANRMYNRQILNRLKDIATGKADQEVESSTVEQPETPAAGEENQEPAAE</sequence>
<evidence type="ECO:0000256" key="9">
    <source>
        <dbReference type="ARBA" id="ARBA00023306"/>
    </source>
</evidence>
<keyword evidence="11" id="KW-0963">Cytoplasm</keyword>
<evidence type="ECO:0000313" key="16">
    <source>
        <dbReference type="EMBL" id="KPL73066.1"/>
    </source>
</evidence>
<dbReference type="SUPFAM" id="SSF54534">
    <property type="entry name" value="FKBP-like"/>
    <property type="match status" value="1"/>
</dbReference>
<gene>
    <name evidence="11" type="primary">tig</name>
    <name evidence="16" type="ORF">ADN00_14830</name>
</gene>
<evidence type="ECO:0000259" key="14">
    <source>
        <dbReference type="Pfam" id="PF05697"/>
    </source>
</evidence>
<dbReference type="EMBL" id="LGCL01000036">
    <property type="protein sequence ID" value="KPL73066.1"/>
    <property type="molecule type" value="Genomic_DNA"/>
</dbReference>
<dbReference type="SUPFAM" id="SSF109998">
    <property type="entry name" value="Triger factor/SurA peptide-binding domain-like"/>
    <property type="match status" value="1"/>
</dbReference>
<evidence type="ECO:0000256" key="12">
    <source>
        <dbReference type="SAM" id="MobiDB-lite"/>
    </source>
</evidence>
<dbReference type="GO" id="GO:0051301">
    <property type="term" value="P:cell division"/>
    <property type="evidence" value="ECO:0007669"/>
    <property type="project" value="UniProtKB-KW"/>
</dbReference>
<dbReference type="InterPro" id="IPR036611">
    <property type="entry name" value="Trigger_fac_ribosome-bd_sf"/>
</dbReference>
<dbReference type="Gene3D" id="1.10.3120.10">
    <property type="entry name" value="Trigger factor, C-terminal domain"/>
    <property type="match status" value="1"/>
</dbReference>
<feature type="domain" description="Trigger factor ribosome-binding bacterial" evidence="14">
    <location>
        <begin position="1"/>
        <end position="143"/>
    </location>
</feature>
<dbReference type="GO" id="GO:0015031">
    <property type="term" value="P:protein transport"/>
    <property type="evidence" value="ECO:0007669"/>
    <property type="project" value="UniProtKB-UniRule"/>
</dbReference>
<dbReference type="PATRIC" id="fig|1134406.4.peg.1829"/>
<feature type="region of interest" description="Disordered" evidence="12">
    <location>
        <begin position="443"/>
        <end position="471"/>
    </location>
</feature>
<keyword evidence="7 11" id="KW-0143">Chaperone</keyword>